<evidence type="ECO:0000256" key="1">
    <source>
        <dbReference type="SAM" id="Coils"/>
    </source>
</evidence>
<dbReference type="AlphaFoldDB" id="A0A5B8XG68"/>
<organism evidence="2 3">
    <name type="scientific">Candidatus Deianiraea vastatrix</name>
    <dbReference type="NCBI Taxonomy" id="2163644"/>
    <lineage>
        <taxon>Bacteria</taxon>
        <taxon>Pseudomonadati</taxon>
        <taxon>Pseudomonadota</taxon>
        <taxon>Alphaproteobacteria</taxon>
        <taxon>Rickettsiales</taxon>
        <taxon>Candidatus Deianiraeaceae</taxon>
        <taxon>Candidatus Deianiraea</taxon>
    </lineage>
</organism>
<keyword evidence="1" id="KW-0175">Coiled coil</keyword>
<dbReference type="RefSeq" id="WP_146820518.1">
    <property type="nucleotide sequence ID" value="NZ_CP029077.1"/>
</dbReference>
<evidence type="ECO:0000313" key="2">
    <source>
        <dbReference type="EMBL" id="QED23231.1"/>
    </source>
</evidence>
<dbReference type="Proteomes" id="UP000321934">
    <property type="component" value="Chromosome"/>
</dbReference>
<feature type="coiled-coil region" evidence="1">
    <location>
        <begin position="203"/>
        <end position="283"/>
    </location>
</feature>
<proteinExistence type="predicted"/>
<dbReference type="EMBL" id="CP029077">
    <property type="protein sequence ID" value="QED23231.1"/>
    <property type="molecule type" value="Genomic_DNA"/>
</dbReference>
<evidence type="ECO:0000313" key="3">
    <source>
        <dbReference type="Proteomes" id="UP000321934"/>
    </source>
</evidence>
<gene>
    <name evidence="2" type="ORF">Deia_00430</name>
</gene>
<accession>A0A5B8XG68</accession>
<keyword evidence="3" id="KW-1185">Reference proteome</keyword>
<protein>
    <submittedName>
        <fullName evidence="2">Uncharacterized protein</fullName>
    </submittedName>
</protein>
<name>A0A5B8XG68_9RICK</name>
<sequence length="341" mass="40036">MNYQDIINGLQNDQIVKLKYDKVNQEFNNKVEFYGDHIDLYVVKKDDKVYYLRYFKGISNFTLYNENYEKIIHVNTLLLSMKGVQFNDRSDNLFVYKKHIIDSCNKLPSMEEGFNRIYNILMTPPEIIKKNYEQYLEDTSISGNFVVKKPNEANQPIFGNGVVIGSNFQDLKDRDIAEECSSLIDEISQMKGKFNPQEEKQRVDEYRANMLEVNAKINENKQTIEQKQKEILALQNENKRAECSINHSVNGLKNQYIELRAIKENLMQEKKLAEEQRLKGERENKNNASFTPGQRAVLKNMCYTFQNHLNKKTGDAFQTLKKHQSQYLEQKNSSLNNSQQY</sequence>
<reference evidence="2 3" key="1">
    <citation type="journal article" date="2019" name="ISME J.">
        <title>Deianiraea, an extracellular bacterium associated with the ciliate Paramecium, suggests an alternative scenario for the evolution of Rickettsiales.</title>
        <authorList>
            <person name="Castelli M."/>
            <person name="Sabaneyeva E."/>
            <person name="Lanzoni O."/>
            <person name="Lebedeva N."/>
            <person name="Floriano A.M."/>
            <person name="Gaiarsa S."/>
            <person name="Benken K."/>
            <person name="Modeo L."/>
            <person name="Bandi C."/>
            <person name="Potekhin A."/>
            <person name="Sassera D."/>
            <person name="Petroni G."/>
        </authorList>
    </citation>
    <scope>NUCLEOTIDE SEQUENCE [LARGE SCALE GENOMIC DNA]</scope>
    <source>
        <strain evidence="2">CyL4-1</strain>
    </source>
</reference>